<feature type="compositionally biased region" description="Basic and acidic residues" evidence="9">
    <location>
        <begin position="1"/>
        <end position="18"/>
    </location>
</feature>
<feature type="transmembrane region" description="Helical" evidence="10">
    <location>
        <begin position="336"/>
        <end position="355"/>
    </location>
</feature>
<evidence type="ECO:0000313" key="12">
    <source>
        <dbReference type="Proteomes" id="UP000265140"/>
    </source>
</evidence>
<dbReference type="GeneTree" id="ENSGT00940000154583"/>
<reference evidence="12" key="1">
    <citation type="journal article" date="2014" name="PLoS ONE">
        <title>The genome and linkage map of the northern pike (Esox lucius): conserved synteny revealed between the salmonid sister group and the Neoteleostei.</title>
        <authorList>
            <person name="Rondeau E.B."/>
            <person name="Minkley D.R."/>
            <person name="Leong J.S."/>
            <person name="Messmer A.M."/>
            <person name="Jantzen J.R."/>
            <person name="von Schalburg K.R."/>
            <person name="Lemon C."/>
            <person name="Bird N.H."/>
            <person name="Koop B.F."/>
        </authorList>
    </citation>
    <scope>NUCLEOTIDE SEQUENCE</scope>
</reference>
<comment type="subcellular location">
    <subcellularLocation>
        <location evidence="1">Membrane</location>
        <topology evidence="1">Multi-pass membrane protein</topology>
    </subcellularLocation>
</comment>
<evidence type="ECO:0000256" key="7">
    <source>
        <dbReference type="PIRSR" id="PIRSR600175-2"/>
    </source>
</evidence>
<feature type="binding site" evidence="6">
    <location>
        <position position="353"/>
    </location>
    <ligand>
        <name>Na(+)</name>
        <dbReference type="ChEBI" id="CHEBI:29101"/>
        <label>1</label>
    </ligand>
</feature>
<dbReference type="InterPro" id="IPR037272">
    <property type="entry name" value="SNS_sf"/>
</dbReference>
<feature type="transmembrane region" description="Helical" evidence="10">
    <location>
        <begin position="415"/>
        <end position="440"/>
    </location>
</feature>
<dbReference type="GO" id="GO:0005369">
    <property type="term" value="F:taurine:sodium symporter activity"/>
    <property type="evidence" value="ECO:0007669"/>
    <property type="project" value="TreeGrafter"/>
</dbReference>
<evidence type="ECO:0000256" key="4">
    <source>
        <dbReference type="ARBA" id="ARBA00022989"/>
    </source>
</evidence>
<feature type="disulfide bond" evidence="7">
    <location>
        <begin position="162"/>
        <end position="171"/>
    </location>
</feature>
<feature type="transmembrane region" description="Helical" evidence="10">
    <location>
        <begin position="122"/>
        <end position="150"/>
    </location>
</feature>
<keyword evidence="12" id="KW-1185">Reference proteome</keyword>
<feature type="binding site" evidence="6">
    <location>
        <position position="63"/>
    </location>
    <ligand>
        <name>Na(+)</name>
        <dbReference type="ChEBI" id="CHEBI:29101"/>
        <label>1</label>
    </ligand>
</feature>
<feature type="binding site" evidence="6">
    <location>
        <position position="59"/>
    </location>
    <ligand>
        <name>Na(+)</name>
        <dbReference type="ChEBI" id="CHEBI:29101"/>
        <label>1</label>
    </ligand>
</feature>
<dbReference type="GO" id="GO:0005886">
    <property type="term" value="C:plasma membrane"/>
    <property type="evidence" value="ECO:0007669"/>
    <property type="project" value="TreeGrafter"/>
</dbReference>
<feature type="transmembrane region" description="Helical" evidence="10">
    <location>
        <begin position="218"/>
        <end position="239"/>
    </location>
</feature>
<evidence type="ECO:0000313" key="11">
    <source>
        <dbReference type="Ensembl" id="ENSELUP00000057303.2"/>
    </source>
</evidence>
<keyword evidence="7" id="KW-1015">Disulfide bond</keyword>
<dbReference type="PANTHER" id="PTHR11616">
    <property type="entry name" value="SODIUM/CHLORIDE DEPENDENT TRANSPORTER"/>
    <property type="match status" value="1"/>
</dbReference>
<feature type="compositionally biased region" description="Basic and acidic residues" evidence="9">
    <location>
        <begin position="546"/>
        <end position="560"/>
    </location>
</feature>
<keyword evidence="3 8" id="KW-0812">Transmembrane</keyword>
<accession>A0A6Q2XUQ6</accession>
<dbReference type="SUPFAM" id="SSF161070">
    <property type="entry name" value="SNF-like"/>
    <property type="match status" value="1"/>
</dbReference>
<feature type="binding site" evidence="6">
    <location>
        <position position="56"/>
    </location>
    <ligand>
        <name>Na(+)</name>
        <dbReference type="ChEBI" id="CHEBI:29101"/>
        <label>1</label>
    </ligand>
</feature>
<feature type="region of interest" description="Disordered" evidence="9">
    <location>
        <begin position="540"/>
        <end position="572"/>
    </location>
</feature>
<keyword evidence="4 10" id="KW-1133">Transmembrane helix</keyword>
<evidence type="ECO:0000256" key="3">
    <source>
        <dbReference type="ARBA" id="ARBA00022692"/>
    </source>
</evidence>
<reference evidence="11" key="2">
    <citation type="submission" date="2020-02" db="EMBL/GenBank/DDBJ databases">
        <title>Esox lucius (northern pike) genome, fEsoLuc1, primary haplotype.</title>
        <authorList>
            <person name="Myers G."/>
            <person name="Karagic N."/>
            <person name="Meyer A."/>
            <person name="Pippel M."/>
            <person name="Reichard M."/>
            <person name="Winkler S."/>
            <person name="Tracey A."/>
            <person name="Sims Y."/>
            <person name="Howe K."/>
            <person name="Rhie A."/>
            <person name="Formenti G."/>
            <person name="Durbin R."/>
            <person name="Fedrigo O."/>
            <person name="Jarvis E.D."/>
        </authorList>
    </citation>
    <scope>NUCLEOTIDE SEQUENCE [LARGE SCALE GENOMIC DNA]</scope>
</reference>
<feature type="binding site" evidence="6">
    <location>
        <position position="357"/>
    </location>
    <ligand>
        <name>Na(+)</name>
        <dbReference type="ChEBI" id="CHEBI:29101"/>
        <label>1</label>
    </ligand>
</feature>
<sequence length="572" mass="64566">MAQKEKLQCLKDFHKDTLKPSPGKSPGTRPEDEAEGKPVQREKWNSKLDFILSVAGGFVGLGNVWRFPYLCYKNGGGAFLIPYFIFLFGGGLPVFFLEVALGQYTSEGGITCWEKLCPIFTGIGYASIVIVSLLNIYYIVILAWGLYYLFQCFQPELPWARCKNSWNTDRCVEDTIRKNKTLMLAANITNFTSPVTEFWERNVLSISRGIDEIGEVKWDLALCLLGVWIICFFCIWKGVKSTGKVWIDAGTQIFFSYAICLGAMTSLGSYNKYKYNCYRDCLLLGGLNSGTSFVSGFAIFSVLGFMAQEQGVDIADVAESGPGLAFIAYPKAVSMMPLPTFWAILFFIMLLLLGLDSQFVEVEGQITSLVDLYPSFLRKGYRREIFIAIVCSISYLLGLTMVTRGGMYVFQLFDYYAASGVCLLWVAFFECVAVAWVYGVDNFYDAIEDMIGYRPNPWMKWSWSVITPFLCVGCFVFSLVKYKPLTYNKVYEYPDWSIGVGWTLALASMICIPMVVVIKIIQSDGPLIEVCNKPFTRSLTKPHTRSLTEPHTRSLTEPHTRSHTKPYNPVLY</sequence>
<name>A0A6Q2XUQ6_ESOLU</name>
<feature type="transmembrane region" description="Helical" evidence="10">
    <location>
        <begin position="282"/>
        <end position="307"/>
    </location>
</feature>
<evidence type="ECO:0000256" key="10">
    <source>
        <dbReference type="SAM" id="Phobius"/>
    </source>
</evidence>
<feature type="binding site" evidence="6">
    <location>
        <position position="356"/>
    </location>
    <ligand>
        <name>Na(+)</name>
        <dbReference type="ChEBI" id="CHEBI:29101"/>
        <label>1</label>
    </ligand>
</feature>
<dbReference type="Pfam" id="PF00209">
    <property type="entry name" value="SNF"/>
    <property type="match status" value="1"/>
</dbReference>
<dbReference type="PROSITE" id="PS50267">
    <property type="entry name" value="NA_NEUROTRAN_SYMP_3"/>
    <property type="match status" value="1"/>
</dbReference>
<feature type="transmembrane region" description="Helical" evidence="10">
    <location>
        <begin position="80"/>
        <end position="102"/>
    </location>
</feature>
<evidence type="ECO:0000256" key="1">
    <source>
        <dbReference type="ARBA" id="ARBA00004141"/>
    </source>
</evidence>
<keyword evidence="5 10" id="KW-0472">Membrane</keyword>
<dbReference type="PRINTS" id="PR00176">
    <property type="entry name" value="NANEUSMPORT"/>
</dbReference>
<dbReference type="Proteomes" id="UP000265140">
    <property type="component" value="Chromosome 17"/>
</dbReference>
<keyword evidence="6" id="KW-0915">Sodium</keyword>
<evidence type="ECO:0000256" key="5">
    <source>
        <dbReference type="ARBA" id="ARBA00023136"/>
    </source>
</evidence>
<dbReference type="PANTHER" id="PTHR11616:SF141">
    <property type="entry name" value="SODIUM- AND CHLORIDE-DEPENDENT TAURINE TRANSPORTER"/>
    <property type="match status" value="1"/>
</dbReference>
<evidence type="ECO:0000256" key="6">
    <source>
        <dbReference type="PIRSR" id="PIRSR600175-1"/>
    </source>
</evidence>
<dbReference type="AlphaFoldDB" id="A0A6Q2XUQ6"/>
<evidence type="ECO:0000256" key="2">
    <source>
        <dbReference type="ARBA" id="ARBA00022448"/>
    </source>
</evidence>
<evidence type="ECO:0000256" key="9">
    <source>
        <dbReference type="SAM" id="MobiDB-lite"/>
    </source>
</evidence>
<reference evidence="11" key="3">
    <citation type="submission" date="2025-08" db="UniProtKB">
        <authorList>
            <consortium name="Ensembl"/>
        </authorList>
    </citation>
    <scope>IDENTIFICATION</scope>
</reference>
<keyword evidence="6" id="KW-0479">Metal-binding</keyword>
<protein>
    <recommendedName>
        <fullName evidence="8">Transporter</fullName>
    </recommendedName>
</protein>
<feature type="compositionally biased region" description="Basic and acidic residues" evidence="9">
    <location>
        <begin position="29"/>
        <end position="40"/>
    </location>
</feature>
<evidence type="ECO:0000256" key="8">
    <source>
        <dbReference type="RuleBase" id="RU003732"/>
    </source>
</evidence>
<reference evidence="11" key="4">
    <citation type="submission" date="2025-09" db="UniProtKB">
        <authorList>
            <consortium name="Ensembl"/>
        </authorList>
    </citation>
    <scope>IDENTIFICATION</scope>
</reference>
<dbReference type="GO" id="GO:0005332">
    <property type="term" value="F:gamma-aminobutyric acid:sodium:chloride symporter activity"/>
    <property type="evidence" value="ECO:0007669"/>
    <property type="project" value="TreeGrafter"/>
</dbReference>
<feature type="binding site" evidence="6">
    <location>
        <position position="256"/>
    </location>
    <ligand>
        <name>Na(+)</name>
        <dbReference type="ChEBI" id="CHEBI:29101"/>
        <label>1</label>
    </ligand>
</feature>
<dbReference type="Bgee" id="ENSELUG00000018892">
    <property type="expression patterns" value="Expressed in heart and 15 other cell types or tissues"/>
</dbReference>
<dbReference type="PROSITE" id="PS00610">
    <property type="entry name" value="NA_NEUROTRAN_SYMP_1"/>
    <property type="match status" value="1"/>
</dbReference>
<proteinExistence type="inferred from homology"/>
<feature type="region of interest" description="Disordered" evidence="9">
    <location>
        <begin position="1"/>
        <end position="40"/>
    </location>
</feature>
<dbReference type="Ensembl" id="ENSELUT00000063781.2">
    <property type="protein sequence ID" value="ENSELUP00000057303.2"/>
    <property type="gene ID" value="ENSELUG00000018892.3"/>
</dbReference>
<dbReference type="GO" id="GO:0042995">
    <property type="term" value="C:cell projection"/>
    <property type="evidence" value="ECO:0007669"/>
    <property type="project" value="TreeGrafter"/>
</dbReference>
<feature type="transmembrane region" description="Helical" evidence="10">
    <location>
        <begin position="500"/>
        <end position="518"/>
    </location>
</feature>
<comment type="similarity">
    <text evidence="8">Belongs to the sodium:neurotransmitter symporter (SNF) (TC 2.A.22) family.</text>
</comment>
<dbReference type="PROSITE" id="PS00754">
    <property type="entry name" value="NA_NEUROTRAN_SYMP_2"/>
    <property type="match status" value="1"/>
</dbReference>
<feature type="transmembrane region" description="Helical" evidence="10">
    <location>
        <begin position="385"/>
        <end position="403"/>
    </location>
</feature>
<feature type="binding site" evidence="6">
    <location>
        <position position="288"/>
    </location>
    <ligand>
        <name>Na(+)</name>
        <dbReference type="ChEBI" id="CHEBI:29101"/>
        <label>1</label>
    </ligand>
</feature>
<dbReference type="InterPro" id="IPR000175">
    <property type="entry name" value="Na/ntran_symport"/>
</dbReference>
<organism evidence="11 12">
    <name type="scientific">Esox lucius</name>
    <name type="common">Northern pike</name>
    <dbReference type="NCBI Taxonomy" id="8010"/>
    <lineage>
        <taxon>Eukaryota</taxon>
        <taxon>Metazoa</taxon>
        <taxon>Chordata</taxon>
        <taxon>Craniata</taxon>
        <taxon>Vertebrata</taxon>
        <taxon>Euteleostomi</taxon>
        <taxon>Actinopterygii</taxon>
        <taxon>Neopterygii</taxon>
        <taxon>Teleostei</taxon>
        <taxon>Protacanthopterygii</taxon>
        <taxon>Esociformes</taxon>
        <taxon>Esocidae</taxon>
        <taxon>Esox</taxon>
    </lineage>
</organism>
<feature type="transmembrane region" description="Helical" evidence="10">
    <location>
        <begin position="461"/>
        <end position="480"/>
    </location>
</feature>
<dbReference type="GO" id="GO:0046872">
    <property type="term" value="F:metal ion binding"/>
    <property type="evidence" value="ECO:0007669"/>
    <property type="project" value="UniProtKB-KW"/>
</dbReference>
<keyword evidence="8" id="KW-0769">Symport</keyword>
<feature type="transmembrane region" description="Helical" evidence="10">
    <location>
        <begin position="251"/>
        <end position="270"/>
    </location>
</feature>
<keyword evidence="2 8" id="KW-0813">Transport</keyword>